<evidence type="ECO:0000256" key="2">
    <source>
        <dbReference type="SAM" id="SignalP"/>
    </source>
</evidence>
<proteinExistence type="predicted"/>
<keyword evidence="2" id="KW-0732">Signal</keyword>
<gene>
    <name evidence="3" type="ORF">niasHT_003971</name>
</gene>
<dbReference type="EMBL" id="JBICBT010000132">
    <property type="protein sequence ID" value="KAL3122615.1"/>
    <property type="molecule type" value="Genomic_DNA"/>
</dbReference>
<protein>
    <submittedName>
        <fullName evidence="3">Uncharacterized protein</fullName>
    </submittedName>
</protein>
<sequence>MQLASNAILLLLSLLAAFSHCAPKNHGKSNPSINERKTKNNPQNYAGVSVAKAVTGVLALTAGLPCANCASRPFGYGNQAETAVNFVGTGADSPFVQPASAPTQSFSPDDDYKTPPGKQKMRRRMTKNNKPINAVEHFGRGGGGHSGGSGGMTGGTPSGFVAGSSSNGSSGSSGCQTNPQECQIHYSFIEANDSTNGRKTKNNPSTPAGVLSSVTKGVTCALAVTAAGIPGADCAPRQFGYGKQAETALNSFDAASDLPLAQPAPPPAQSFSPHGYTSPPGQQEMRRRITMNKHINAVQHRGGGGGHGGGGGGHGVGGGGGGGHYIPGGHANFCKSNNCNDDDSSDWCCGCCE</sequence>
<accession>A0ABD2M512</accession>
<dbReference type="AlphaFoldDB" id="A0ABD2M512"/>
<evidence type="ECO:0000313" key="4">
    <source>
        <dbReference type="Proteomes" id="UP001620626"/>
    </source>
</evidence>
<dbReference type="Proteomes" id="UP001620626">
    <property type="component" value="Unassembled WGS sequence"/>
</dbReference>
<name>A0ABD2M512_9BILA</name>
<feature type="region of interest" description="Disordered" evidence="1">
    <location>
        <begin position="95"/>
        <end position="124"/>
    </location>
</feature>
<comment type="caution">
    <text evidence="3">The sequence shown here is derived from an EMBL/GenBank/DDBJ whole genome shotgun (WGS) entry which is preliminary data.</text>
</comment>
<reference evidence="3 4" key="1">
    <citation type="submission" date="2024-10" db="EMBL/GenBank/DDBJ databases">
        <authorList>
            <person name="Kim D."/>
        </authorList>
    </citation>
    <scope>NUCLEOTIDE SEQUENCE [LARGE SCALE GENOMIC DNA]</scope>
    <source>
        <strain evidence="3">BH-2024</strain>
    </source>
</reference>
<evidence type="ECO:0000313" key="3">
    <source>
        <dbReference type="EMBL" id="KAL3122615.1"/>
    </source>
</evidence>
<feature type="chain" id="PRO_5044860424" evidence="2">
    <location>
        <begin position="22"/>
        <end position="353"/>
    </location>
</feature>
<feature type="region of interest" description="Disordered" evidence="1">
    <location>
        <begin position="257"/>
        <end position="283"/>
    </location>
</feature>
<keyword evidence="4" id="KW-1185">Reference proteome</keyword>
<evidence type="ECO:0000256" key="1">
    <source>
        <dbReference type="SAM" id="MobiDB-lite"/>
    </source>
</evidence>
<feature type="signal peptide" evidence="2">
    <location>
        <begin position="1"/>
        <end position="21"/>
    </location>
</feature>
<organism evidence="3 4">
    <name type="scientific">Heterodera trifolii</name>
    <dbReference type="NCBI Taxonomy" id="157864"/>
    <lineage>
        <taxon>Eukaryota</taxon>
        <taxon>Metazoa</taxon>
        <taxon>Ecdysozoa</taxon>
        <taxon>Nematoda</taxon>
        <taxon>Chromadorea</taxon>
        <taxon>Rhabditida</taxon>
        <taxon>Tylenchina</taxon>
        <taxon>Tylenchomorpha</taxon>
        <taxon>Tylenchoidea</taxon>
        <taxon>Heteroderidae</taxon>
        <taxon>Heteroderinae</taxon>
        <taxon>Heterodera</taxon>
    </lineage>
</organism>